<feature type="chain" id="PRO_5031239621" evidence="1">
    <location>
        <begin position="27"/>
        <end position="979"/>
    </location>
</feature>
<proteinExistence type="predicted"/>
<dbReference type="Gene3D" id="2.40.128.130">
    <property type="entry name" value="Autotransporter beta-domain"/>
    <property type="match status" value="1"/>
</dbReference>
<feature type="domain" description="Autotransporter" evidence="2">
    <location>
        <begin position="698"/>
        <end position="979"/>
    </location>
</feature>
<dbReference type="NCBIfam" id="TIGR01414">
    <property type="entry name" value="autotrans_barl"/>
    <property type="match status" value="1"/>
</dbReference>
<dbReference type="InterPro" id="IPR005546">
    <property type="entry name" value="Autotransporte_beta"/>
</dbReference>
<dbReference type="PROSITE" id="PS51208">
    <property type="entry name" value="AUTOTRANSPORTER"/>
    <property type="match status" value="1"/>
</dbReference>
<feature type="signal peptide" evidence="1">
    <location>
        <begin position="1"/>
        <end position="26"/>
    </location>
</feature>
<keyword evidence="1" id="KW-0732">Signal</keyword>
<comment type="caution">
    <text evidence="3">The sequence shown here is derived from an EMBL/GenBank/DDBJ whole genome shotgun (WGS) entry which is preliminary data.</text>
</comment>
<dbReference type="RefSeq" id="WP_184263104.1">
    <property type="nucleotide sequence ID" value="NZ_JACIIX010000005.1"/>
</dbReference>
<gene>
    <name evidence="3" type="ORF">FHS48_001679</name>
</gene>
<organism evidence="3 4">
    <name type="scientific">Novispirillum itersonii</name>
    <name type="common">Aquaspirillum itersonii</name>
    <dbReference type="NCBI Taxonomy" id="189"/>
    <lineage>
        <taxon>Bacteria</taxon>
        <taxon>Pseudomonadati</taxon>
        <taxon>Pseudomonadota</taxon>
        <taxon>Alphaproteobacteria</taxon>
        <taxon>Rhodospirillales</taxon>
        <taxon>Novispirillaceae</taxon>
        <taxon>Novispirillum</taxon>
    </lineage>
</organism>
<reference evidence="3 4" key="1">
    <citation type="submission" date="2020-08" db="EMBL/GenBank/DDBJ databases">
        <title>Genomic Encyclopedia of Type Strains, Phase IV (KMG-IV): sequencing the most valuable type-strain genomes for metagenomic binning, comparative biology and taxonomic classification.</title>
        <authorList>
            <person name="Goeker M."/>
        </authorList>
    </citation>
    <scope>NUCLEOTIDE SEQUENCE [LARGE SCALE GENOMIC DNA]</scope>
    <source>
        <strain evidence="3 4">DSM 11590</strain>
    </source>
</reference>
<accession>A0A7W9ZHM4</accession>
<dbReference type="InterPro" id="IPR006315">
    <property type="entry name" value="OM_autotransptr_brl_dom"/>
</dbReference>
<dbReference type="SUPFAM" id="SSF103515">
    <property type="entry name" value="Autotransporter"/>
    <property type="match status" value="1"/>
</dbReference>
<dbReference type="Pfam" id="PF03797">
    <property type="entry name" value="Autotransporter"/>
    <property type="match status" value="1"/>
</dbReference>
<evidence type="ECO:0000256" key="1">
    <source>
        <dbReference type="SAM" id="SignalP"/>
    </source>
</evidence>
<evidence type="ECO:0000313" key="3">
    <source>
        <dbReference type="EMBL" id="MBB6210264.1"/>
    </source>
</evidence>
<keyword evidence="4" id="KW-1185">Reference proteome</keyword>
<dbReference type="SMART" id="SM00869">
    <property type="entry name" value="Autotransporter"/>
    <property type="match status" value="1"/>
</dbReference>
<evidence type="ECO:0000259" key="2">
    <source>
        <dbReference type="PROSITE" id="PS51208"/>
    </source>
</evidence>
<name>A0A7W9ZHM4_NOVIT</name>
<dbReference type="InterPro" id="IPR036709">
    <property type="entry name" value="Autotransporte_beta_dom_sf"/>
</dbReference>
<dbReference type="AlphaFoldDB" id="A0A7W9ZHM4"/>
<evidence type="ECO:0000313" key="4">
    <source>
        <dbReference type="Proteomes" id="UP000544872"/>
    </source>
</evidence>
<dbReference type="GO" id="GO:0019867">
    <property type="term" value="C:outer membrane"/>
    <property type="evidence" value="ECO:0007669"/>
    <property type="project" value="InterPro"/>
</dbReference>
<dbReference type="EMBL" id="JACIIX010000005">
    <property type="protein sequence ID" value="MBB6210264.1"/>
    <property type="molecule type" value="Genomic_DNA"/>
</dbReference>
<dbReference type="PROSITE" id="PS51257">
    <property type="entry name" value="PROKAR_LIPOPROTEIN"/>
    <property type="match status" value="1"/>
</dbReference>
<sequence length="979" mass="101023">MRSFNRFLLAGTSNLAILMMASGAWAACEGGSGSQEGAFWNAKGVCSVKTSGGDINQSVSANNPQGTPIQLISSGQGGSLILNVGAGSGIVVDKEIKNGPPPTAVLSVVRAGDMVSGISQVNNSGVIAINSGSSSGLFFNQNIDLTINNGTTVDGNGATINHSSDDAIRMNGYGYATDENLASDSGINKNDQSKWTNHSRSNLTINNGSANSTGYITSNSDTISTGNVSGNISINNTQGEIRGVSALLLNTTGDIRVINGDGIRVGKIIGDAIVGDTSSVWSAIVIGDSYEDDEDFKQSVSVLSPKKMTIVNNKNSIIKTARGAESVILVRSPLQGNENVITNYGEISSASNGLSIDGSTRSTGGELHVVNYGSIIGGIKLGIASNGNDSVYLEKDSTLTGSVYAKQSGAGNVVIGSAGAGTVTLNGNLGKQGAPLHAISILNGSTLALSGNSQLHYNNLITTGDVTYDMGTHRLGWVYYPTGNSYTGKIGGNVSLRTTINTTTGQHGYMVFTRGAGPKTETTYMDGGAPTIFPVVVGSVNSGSKYVIIQDTDGRIAKSLPDVVNGAGYRWTVSQVTGSGQTDTDDISYGSGTTNIIITAENANAAGSATGVNGTRVQTLATYSGSDPGLQALSQAVNNLTSDADIRKAGAQLRPETTGNTAQASMGAVTQALSTIQGRTDAVRVASSETGTGVSSGETLKGLGVWGQGFGSTASQKERNDVWGYDADTYGLAFGTDFKVIDPLRAGLSFAYAKTAVDSTGVRSGSGQDIDSYITSLYGTYSGKGWYVDGTLTYGIHKYDAKRHVAIPGAPTQTLNADYSGQQYGAKAEVGAPLAVGPAVITPLASLAYNNLKQDSYRETGDAAALEVGSSSTDSIRSGLGAKVSAKVATIGNWEISPNGRAVWYHEFNQSSPEQTSSYAAGGASFTTPGTDIATEHFNISLGLDVASVRNTTFSARYDADLADKYISHSASLQMRTEF</sequence>
<dbReference type="Proteomes" id="UP000544872">
    <property type="component" value="Unassembled WGS sequence"/>
</dbReference>
<protein>
    <submittedName>
        <fullName evidence="3">Outer membrane autotransporter protein</fullName>
    </submittedName>
</protein>